<dbReference type="AlphaFoldDB" id="A0A919AD98"/>
<evidence type="ECO:0000313" key="3">
    <source>
        <dbReference type="Proteomes" id="UP000641386"/>
    </source>
</evidence>
<reference evidence="2" key="2">
    <citation type="submission" date="2020-09" db="EMBL/GenBank/DDBJ databases">
        <authorList>
            <person name="Sun Q."/>
            <person name="Ohkuma M."/>
        </authorList>
    </citation>
    <scope>NUCLEOTIDE SEQUENCE</scope>
    <source>
        <strain evidence="2">JCM 3302</strain>
    </source>
</reference>
<dbReference type="Proteomes" id="UP000641386">
    <property type="component" value="Unassembled WGS sequence"/>
</dbReference>
<evidence type="ECO:0000256" key="1">
    <source>
        <dbReference type="SAM" id="MobiDB-lite"/>
    </source>
</evidence>
<protein>
    <submittedName>
        <fullName evidence="2">Uncharacterized protein</fullName>
    </submittedName>
</protein>
<keyword evidence="3" id="KW-1185">Reference proteome</keyword>
<proteinExistence type="predicted"/>
<organism evidence="2 3">
    <name type="scientific">Streptomyces spiralis</name>
    <dbReference type="NCBI Taxonomy" id="66376"/>
    <lineage>
        <taxon>Bacteria</taxon>
        <taxon>Bacillati</taxon>
        <taxon>Actinomycetota</taxon>
        <taxon>Actinomycetes</taxon>
        <taxon>Kitasatosporales</taxon>
        <taxon>Streptomycetaceae</taxon>
        <taxon>Streptomyces</taxon>
    </lineage>
</organism>
<accession>A0A919AD98</accession>
<name>A0A919AD98_9ACTN</name>
<comment type="caution">
    <text evidence="2">The sequence shown here is derived from an EMBL/GenBank/DDBJ whole genome shotgun (WGS) entry which is preliminary data.</text>
</comment>
<sequence length="114" mass="11729">MRATTPGTHGQQVGVVGLGPMGMSFAYDLGRALSGRGESHPGADVGHPQLARDAAQVPYGTAVTARVRITGLTGDDLHGTVTSHPAPARPVTVPGRGLLRQTPLPSHPYDGVFT</sequence>
<gene>
    <name evidence="2" type="ORF">GCM10014715_62780</name>
</gene>
<reference evidence="2" key="1">
    <citation type="journal article" date="2014" name="Int. J. Syst. Evol. Microbiol.">
        <title>Complete genome sequence of Corynebacterium casei LMG S-19264T (=DSM 44701T), isolated from a smear-ripened cheese.</title>
        <authorList>
            <consortium name="US DOE Joint Genome Institute (JGI-PGF)"/>
            <person name="Walter F."/>
            <person name="Albersmeier A."/>
            <person name="Kalinowski J."/>
            <person name="Ruckert C."/>
        </authorList>
    </citation>
    <scope>NUCLEOTIDE SEQUENCE</scope>
    <source>
        <strain evidence="2">JCM 3302</strain>
    </source>
</reference>
<dbReference type="EMBL" id="BNBC01000037">
    <property type="protein sequence ID" value="GHE98070.1"/>
    <property type="molecule type" value="Genomic_DNA"/>
</dbReference>
<evidence type="ECO:0000313" key="2">
    <source>
        <dbReference type="EMBL" id="GHE98070.1"/>
    </source>
</evidence>
<feature type="region of interest" description="Disordered" evidence="1">
    <location>
        <begin position="74"/>
        <end position="114"/>
    </location>
</feature>